<name>A0AAF3FJD3_9BILA</name>
<accession>A0AAF3FJD3</accession>
<protein>
    <submittedName>
        <fullName evidence="2">Uncharacterized protein</fullName>
    </submittedName>
</protein>
<sequence length="96" mass="10988">MTGHEFEPSPKGFDFAEMNLIHSGNEAITLELVNRAVLMGYDTVVINRDIGDPYASIENFVWYPLLKFDSCQCHFLKSDQQNETNIKLYWGPESSL</sequence>
<dbReference type="Proteomes" id="UP000887575">
    <property type="component" value="Unassembled WGS sequence"/>
</dbReference>
<evidence type="ECO:0000313" key="1">
    <source>
        <dbReference type="Proteomes" id="UP000887575"/>
    </source>
</evidence>
<keyword evidence="1" id="KW-1185">Reference proteome</keyword>
<dbReference type="AlphaFoldDB" id="A0AAF3FJD3"/>
<evidence type="ECO:0000313" key="2">
    <source>
        <dbReference type="WBParaSite" id="MBELARI_LOCUS6243"/>
    </source>
</evidence>
<proteinExistence type="predicted"/>
<reference evidence="2" key="1">
    <citation type="submission" date="2024-02" db="UniProtKB">
        <authorList>
            <consortium name="WormBaseParasite"/>
        </authorList>
    </citation>
    <scope>IDENTIFICATION</scope>
</reference>
<dbReference type="WBParaSite" id="MBELARI_LOCUS6243">
    <property type="protein sequence ID" value="MBELARI_LOCUS6243"/>
    <property type="gene ID" value="MBELARI_LOCUS6243"/>
</dbReference>
<organism evidence="1 2">
    <name type="scientific">Mesorhabditis belari</name>
    <dbReference type="NCBI Taxonomy" id="2138241"/>
    <lineage>
        <taxon>Eukaryota</taxon>
        <taxon>Metazoa</taxon>
        <taxon>Ecdysozoa</taxon>
        <taxon>Nematoda</taxon>
        <taxon>Chromadorea</taxon>
        <taxon>Rhabditida</taxon>
        <taxon>Rhabditina</taxon>
        <taxon>Rhabditomorpha</taxon>
        <taxon>Rhabditoidea</taxon>
        <taxon>Rhabditidae</taxon>
        <taxon>Mesorhabditinae</taxon>
        <taxon>Mesorhabditis</taxon>
    </lineage>
</organism>